<protein>
    <submittedName>
        <fullName evidence="1">Uncharacterized protein</fullName>
    </submittedName>
</protein>
<organism evidence="1 2">
    <name type="scientific">Smallanthus sonchifolius</name>
    <dbReference type="NCBI Taxonomy" id="185202"/>
    <lineage>
        <taxon>Eukaryota</taxon>
        <taxon>Viridiplantae</taxon>
        <taxon>Streptophyta</taxon>
        <taxon>Embryophyta</taxon>
        <taxon>Tracheophyta</taxon>
        <taxon>Spermatophyta</taxon>
        <taxon>Magnoliopsida</taxon>
        <taxon>eudicotyledons</taxon>
        <taxon>Gunneridae</taxon>
        <taxon>Pentapetalae</taxon>
        <taxon>asterids</taxon>
        <taxon>campanulids</taxon>
        <taxon>Asterales</taxon>
        <taxon>Asteraceae</taxon>
        <taxon>Asteroideae</taxon>
        <taxon>Heliantheae alliance</taxon>
        <taxon>Millerieae</taxon>
        <taxon>Smallanthus</taxon>
    </lineage>
</organism>
<dbReference type="Proteomes" id="UP001056120">
    <property type="component" value="Linkage Group LG14"/>
</dbReference>
<evidence type="ECO:0000313" key="2">
    <source>
        <dbReference type="Proteomes" id="UP001056120"/>
    </source>
</evidence>
<gene>
    <name evidence="1" type="ORF">L1987_44959</name>
</gene>
<sequence>MSSKVNCCFESVFVNTFLPCAWSRASVQEAASSMSESTCSVWFSNVVKAGNSAWYSEDEGDGVIMNIPFCWEGGGALRDEGLRSLGYGFGGDSP</sequence>
<evidence type="ECO:0000313" key="1">
    <source>
        <dbReference type="EMBL" id="KAI3785833.1"/>
    </source>
</evidence>
<reference evidence="1 2" key="2">
    <citation type="journal article" date="2022" name="Mol. Ecol. Resour.">
        <title>The genomes of chicory, endive, great burdock and yacon provide insights into Asteraceae paleo-polyploidization history and plant inulin production.</title>
        <authorList>
            <person name="Fan W."/>
            <person name="Wang S."/>
            <person name="Wang H."/>
            <person name="Wang A."/>
            <person name="Jiang F."/>
            <person name="Liu H."/>
            <person name="Zhao H."/>
            <person name="Xu D."/>
            <person name="Zhang Y."/>
        </authorList>
    </citation>
    <scope>NUCLEOTIDE SEQUENCE [LARGE SCALE GENOMIC DNA]</scope>
    <source>
        <strain evidence="2">cv. Yunnan</strain>
        <tissue evidence="1">Leaves</tissue>
    </source>
</reference>
<keyword evidence="2" id="KW-1185">Reference proteome</keyword>
<accession>A0ACB9GRM8</accession>
<comment type="caution">
    <text evidence="1">The sequence shown here is derived from an EMBL/GenBank/DDBJ whole genome shotgun (WGS) entry which is preliminary data.</text>
</comment>
<name>A0ACB9GRM8_9ASTR</name>
<proteinExistence type="predicted"/>
<reference evidence="2" key="1">
    <citation type="journal article" date="2022" name="Mol. Ecol. Resour.">
        <title>The genomes of chicory, endive, great burdock and yacon provide insights into Asteraceae palaeo-polyploidization history and plant inulin production.</title>
        <authorList>
            <person name="Fan W."/>
            <person name="Wang S."/>
            <person name="Wang H."/>
            <person name="Wang A."/>
            <person name="Jiang F."/>
            <person name="Liu H."/>
            <person name="Zhao H."/>
            <person name="Xu D."/>
            <person name="Zhang Y."/>
        </authorList>
    </citation>
    <scope>NUCLEOTIDE SEQUENCE [LARGE SCALE GENOMIC DNA]</scope>
    <source>
        <strain evidence="2">cv. Yunnan</strain>
    </source>
</reference>
<dbReference type="EMBL" id="CM042031">
    <property type="protein sequence ID" value="KAI3785833.1"/>
    <property type="molecule type" value="Genomic_DNA"/>
</dbReference>